<protein>
    <recommendedName>
        <fullName evidence="9">ERCC1-like central domain-containing protein</fullName>
    </recommendedName>
</protein>
<dbReference type="Pfam" id="PF03834">
    <property type="entry name" value="Rad10"/>
    <property type="match status" value="1"/>
</dbReference>
<dbReference type="GO" id="GO:0000110">
    <property type="term" value="C:nucleotide-excision repair factor 1 complex"/>
    <property type="evidence" value="ECO:0007669"/>
    <property type="project" value="TreeGrafter"/>
</dbReference>
<dbReference type="InterPro" id="IPR033749">
    <property type="entry name" value="Polyprenyl_synt_CS"/>
</dbReference>
<evidence type="ECO:0000256" key="1">
    <source>
        <dbReference type="ARBA" id="ARBA00004123"/>
    </source>
</evidence>
<keyword evidence="11" id="KW-1185">Reference proteome</keyword>
<dbReference type="PANTHER" id="PTHR12749:SF0">
    <property type="entry name" value="DNA EXCISION REPAIR PROTEIN ERCC-1"/>
    <property type="match status" value="1"/>
</dbReference>
<accession>A0A158QV23</accession>
<dbReference type="InterPro" id="IPR008949">
    <property type="entry name" value="Isoprenoid_synthase_dom_sf"/>
</dbReference>
<comment type="subcellular location">
    <subcellularLocation>
        <location evidence="1">Nucleus</location>
    </subcellularLocation>
</comment>
<evidence type="ECO:0000256" key="3">
    <source>
        <dbReference type="ARBA" id="ARBA00022723"/>
    </source>
</evidence>
<dbReference type="InterPro" id="IPR010994">
    <property type="entry name" value="RuvA_2-like"/>
</dbReference>
<reference evidence="10 11" key="1">
    <citation type="submission" date="2018-10" db="EMBL/GenBank/DDBJ databases">
        <authorList>
            <consortium name="Pathogen Informatics"/>
        </authorList>
    </citation>
    <scope>NUCLEOTIDE SEQUENCE [LARGE SCALE GENOMIC DNA]</scope>
</reference>
<evidence type="ECO:0000313" key="11">
    <source>
        <dbReference type="Proteomes" id="UP000267029"/>
    </source>
</evidence>
<evidence type="ECO:0000256" key="2">
    <source>
        <dbReference type="ARBA" id="ARBA00008283"/>
    </source>
</evidence>
<dbReference type="InterPro" id="IPR047260">
    <property type="entry name" value="ERCC1-like_central_dom"/>
</dbReference>
<dbReference type="PROSITE" id="PS00444">
    <property type="entry name" value="POLYPRENYL_SYNTHASE_2"/>
    <property type="match status" value="1"/>
</dbReference>
<keyword evidence="3" id="KW-0479">Metal-binding</keyword>
<dbReference type="GO" id="GO:0046872">
    <property type="term" value="F:metal ion binding"/>
    <property type="evidence" value="ECO:0007669"/>
    <property type="project" value="UniProtKB-KW"/>
</dbReference>
<dbReference type="Pfam" id="PF00348">
    <property type="entry name" value="polyprenyl_synt"/>
    <property type="match status" value="1"/>
</dbReference>
<dbReference type="Gene3D" id="1.10.150.20">
    <property type="entry name" value="5' to 3' exonuclease, C-terminal subdomain"/>
    <property type="match status" value="1"/>
</dbReference>
<dbReference type="GO" id="GO:0006312">
    <property type="term" value="P:mitotic recombination"/>
    <property type="evidence" value="ECO:0007669"/>
    <property type="project" value="TreeGrafter"/>
</dbReference>
<dbReference type="SFLD" id="SFLDS00005">
    <property type="entry name" value="Isoprenoid_Synthase_Type_I"/>
    <property type="match status" value="1"/>
</dbReference>
<dbReference type="Proteomes" id="UP000267029">
    <property type="component" value="Unassembled WGS sequence"/>
</dbReference>
<dbReference type="GO" id="GO:0070914">
    <property type="term" value="P:UV-damage excision repair"/>
    <property type="evidence" value="ECO:0007669"/>
    <property type="project" value="TreeGrafter"/>
</dbReference>
<evidence type="ECO:0000256" key="4">
    <source>
        <dbReference type="ARBA" id="ARBA00022763"/>
    </source>
</evidence>
<evidence type="ECO:0000256" key="8">
    <source>
        <dbReference type="ARBA" id="ARBA00023242"/>
    </source>
</evidence>
<dbReference type="InterPro" id="IPR000092">
    <property type="entry name" value="Polyprenyl_synt"/>
</dbReference>
<evidence type="ECO:0000256" key="6">
    <source>
        <dbReference type="ARBA" id="ARBA00023125"/>
    </source>
</evidence>
<keyword evidence="6" id="KW-0238">DNA-binding</keyword>
<evidence type="ECO:0000256" key="7">
    <source>
        <dbReference type="ARBA" id="ARBA00023204"/>
    </source>
</evidence>
<keyword evidence="7" id="KW-0234">DNA repair</keyword>
<dbReference type="NCBIfam" id="TIGR00597">
    <property type="entry name" value="rad10"/>
    <property type="match status" value="1"/>
</dbReference>
<dbReference type="Gene3D" id="3.40.50.10130">
    <property type="match status" value="1"/>
</dbReference>
<dbReference type="Pfam" id="PF14520">
    <property type="entry name" value="HHH_5"/>
    <property type="match status" value="1"/>
</dbReference>
<dbReference type="CDD" id="cd22325">
    <property type="entry name" value="ERCC1_C-like"/>
    <property type="match status" value="1"/>
</dbReference>
<comment type="similarity">
    <text evidence="2">Belongs to the ERCC1/RAD10/SWI10 family.</text>
</comment>
<dbReference type="GO" id="GO:0008299">
    <property type="term" value="P:isoprenoid biosynthetic process"/>
    <property type="evidence" value="ECO:0007669"/>
    <property type="project" value="InterPro"/>
</dbReference>
<dbReference type="GO" id="GO:0003684">
    <property type="term" value="F:damaged DNA binding"/>
    <property type="evidence" value="ECO:0007669"/>
    <property type="project" value="InterPro"/>
</dbReference>
<dbReference type="GO" id="GO:0003697">
    <property type="term" value="F:single-stranded DNA binding"/>
    <property type="evidence" value="ECO:0007669"/>
    <property type="project" value="TreeGrafter"/>
</dbReference>
<keyword evidence="4" id="KW-0227">DNA damage</keyword>
<dbReference type="Gene3D" id="1.10.600.10">
    <property type="entry name" value="Farnesyl Diphosphate Synthase"/>
    <property type="match status" value="1"/>
</dbReference>
<dbReference type="SUPFAM" id="SSF52980">
    <property type="entry name" value="Restriction endonuclease-like"/>
    <property type="match status" value="1"/>
</dbReference>
<dbReference type="GO" id="GO:0004659">
    <property type="term" value="F:prenyltransferase activity"/>
    <property type="evidence" value="ECO:0007669"/>
    <property type="project" value="InterPro"/>
</dbReference>
<dbReference type="EMBL" id="UXSR01005331">
    <property type="protein sequence ID" value="VDD81132.1"/>
    <property type="molecule type" value="Genomic_DNA"/>
</dbReference>
<name>A0A158QV23_MESCO</name>
<dbReference type="InterPro" id="IPR004579">
    <property type="entry name" value="ERCC1/RAD10/SWI10"/>
</dbReference>
<dbReference type="PANTHER" id="PTHR12749">
    <property type="entry name" value="EXCISION REPAIR CROSS-COMPLEMENTING 1 ERCC1"/>
    <property type="match status" value="1"/>
</dbReference>
<dbReference type="InterPro" id="IPR011335">
    <property type="entry name" value="Restrct_endonuc-II-like"/>
</dbReference>
<gene>
    <name evidence="10" type="ORF">MCOS_LOCUS7135</name>
</gene>
<dbReference type="OrthoDB" id="6921389at2759"/>
<dbReference type="SUPFAM" id="SSF48576">
    <property type="entry name" value="Terpenoid synthases"/>
    <property type="match status" value="1"/>
</dbReference>
<proteinExistence type="inferred from homology"/>
<dbReference type="STRING" id="53468.A0A158QV23"/>
<dbReference type="GO" id="GO:0006302">
    <property type="term" value="P:double-strand break repair"/>
    <property type="evidence" value="ECO:0007669"/>
    <property type="project" value="UniProtKB-ARBA"/>
</dbReference>
<organism evidence="10 11">
    <name type="scientific">Mesocestoides corti</name>
    <name type="common">Flatworm</name>
    <dbReference type="NCBI Taxonomy" id="53468"/>
    <lineage>
        <taxon>Eukaryota</taxon>
        <taxon>Metazoa</taxon>
        <taxon>Spiralia</taxon>
        <taxon>Lophotrochozoa</taxon>
        <taxon>Platyhelminthes</taxon>
        <taxon>Cestoda</taxon>
        <taxon>Eucestoda</taxon>
        <taxon>Cyclophyllidea</taxon>
        <taxon>Mesocestoididae</taxon>
        <taxon>Mesocestoides</taxon>
    </lineage>
</organism>
<sequence>MERSDIFNKDDVVYVSIADKSRIDDIEDGSHRRRGKPAAHMLFGVPLSINAANYAYFIALEKALTLGHVDVPKIFTEQMLDLHRGQGLDIYWRCSLKCPSECEYRDMVIRKTGGLIGMAVKLMQLFSTNNGNFKSLSDALGLWFQIRDDYANLVDTSYHEAKNFADDLTEGKFSFPVVHAINTFPHDHQVMAILQQRTLDHAVKEHCVQHLNELGSLMYTARTLIDLEKQCRRFVEKLGGNPYLLQLFDEYSKATGNGGPNEALKRRLHLIDDSVNDDADDVGVPTGMQIFCAYRQGIVDPETVSTQPTTSSIMANSKVEPKGLSVASDTTSSAAVGVRIPPAWLRPRSALGRLAAGQSLCAKSTEAAPPSLPLKVAYEPQPTKPKPVYATDSKKLLVSPRQRGNVLLEMIRHVAWEYSDIEPDYIFGPCHCAFFLSLRYHNLNPEYIFERLHKLQSTFQLIVLIVLVDVDDAHHPLKELNKFGLTQNVTVMLAWSPLEAARYLECFKASINKPPEDLQPEAGEAGSAAKKDQLALATDFFTALRVVSRSDAAALLSKFGTVSEVIKADKKSLESCIGIGSVKAEKIYAALHSGFKRASID</sequence>
<evidence type="ECO:0000256" key="5">
    <source>
        <dbReference type="ARBA" id="ARBA00022842"/>
    </source>
</evidence>
<dbReference type="SUPFAM" id="SSF47781">
    <property type="entry name" value="RuvA domain 2-like"/>
    <property type="match status" value="1"/>
</dbReference>
<keyword evidence="5" id="KW-0460">Magnesium</keyword>
<dbReference type="GO" id="GO:0070522">
    <property type="term" value="C:ERCC4-ERCC1 complex"/>
    <property type="evidence" value="ECO:0007669"/>
    <property type="project" value="TreeGrafter"/>
</dbReference>
<evidence type="ECO:0000313" key="10">
    <source>
        <dbReference type="EMBL" id="VDD81132.1"/>
    </source>
</evidence>
<dbReference type="FunFam" id="3.40.50.10130:FF:000001">
    <property type="entry name" value="DNA excision repair protein ERCC-1"/>
    <property type="match status" value="1"/>
</dbReference>
<evidence type="ECO:0000259" key="9">
    <source>
        <dbReference type="Pfam" id="PF03834"/>
    </source>
</evidence>
<feature type="domain" description="ERCC1-like central" evidence="9">
    <location>
        <begin position="396"/>
        <end position="508"/>
    </location>
</feature>
<keyword evidence="8" id="KW-0539">Nucleus</keyword>
<dbReference type="AlphaFoldDB" id="A0A158QV23"/>